<accession>G2PCG0</accession>
<keyword evidence="2" id="KW-0732">Signal</keyword>
<evidence type="ECO:0000313" key="3">
    <source>
        <dbReference type="EMBL" id="AEM81988.1"/>
    </source>
</evidence>
<dbReference type="HOGENOM" id="CLU_1991503_0_0_11"/>
<evidence type="ECO:0000256" key="2">
    <source>
        <dbReference type="SAM" id="SignalP"/>
    </source>
</evidence>
<dbReference type="KEGG" id="svl:Strvi_2261"/>
<evidence type="ECO:0008006" key="5">
    <source>
        <dbReference type="Google" id="ProtNLM"/>
    </source>
</evidence>
<evidence type="ECO:0000313" key="4">
    <source>
        <dbReference type="Proteomes" id="UP000008703"/>
    </source>
</evidence>
<organism evidence="3 4">
    <name type="scientific">Streptomyces violaceusniger (strain Tu 4113)</name>
    <dbReference type="NCBI Taxonomy" id="653045"/>
    <lineage>
        <taxon>Bacteria</taxon>
        <taxon>Bacillati</taxon>
        <taxon>Actinomycetota</taxon>
        <taxon>Actinomycetes</taxon>
        <taxon>Kitasatosporales</taxon>
        <taxon>Streptomycetaceae</taxon>
        <taxon>Streptomyces</taxon>
        <taxon>Streptomyces violaceusniger group</taxon>
    </lineage>
</organism>
<feature type="region of interest" description="Disordered" evidence="1">
    <location>
        <begin position="36"/>
        <end position="73"/>
    </location>
</feature>
<sequence>MVLLAVLVHVLACAHGPAPAGSVRADAIVAVSSASCGQSAASDGDSSTVRDLDPTQGGGSHCRNLDQPTTQPPRDITFTTAAHLLLPAERADSLPGPAGDQPSRYATSPPISVQQERARLGVWRT</sequence>
<dbReference type="EMBL" id="CP002994">
    <property type="protein sequence ID" value="AEM81988.1"/>
    <property type="molecule type" value="Genomic_DNA"/>
</dbReference>
<gene>
    <name evidence="3" type="ORF">Strvi_2261</name>
</gene>
<feature type="signal peptide" evidence="2">
    <location>
        <begin position="1"/>
        <end position="20"/>
    </location>
</feature>
<feature type="region of interest" description="Disordered" evidence="1">
    <location>
        <begin position="87"/>
        <end position="125"/>
    </location>
</feature>
<feature type="compositionally biased region" description="Polar residues" evidence="1">
    <location>
        <begin position="104"/>
        <end position="115"/>
    </location>
</feature>
<name>G2PCG0_STRV4</name>
<keyword evidence="4" id="KW-1185">Reference proteome</keyword>
<feature type="chain" id="PRO_5039154963" description="Secreted protein" evidence="2">
    <location>
        <begin position="21"/>
        <end position="125"/>
    </location>
</feature>
<reference evidence="3" key="1">
    <citation type="submission" date="2011-08" db="EMBL/GenBank/DDBJ databases">
        <title>Complete sequence of chromosome of Streptomyces violaceusniger Tu 4113.</title>
        <authorList>
            <consortium name="US DOE Joint Genome Institute"/>
            <person name="Lucas S."/>
            <person name="Han J."/>
            <person name="Lapidus A."/>
            <person name="Cheng J.-F."/>
            <person name="Goodwin L."/>
            <person name="Pitluck S."/>
            <person name="Peters L."/>
            <person name="Ivanova N."/>
            <person name="Daligault H."/>
            <person name="Detter J.C."/>
            <person name="Han C."/>
            <person name="Tapia R."/>
            <person name="Land M."/>
            <person name="Hauser L."/>
            <person name="Kyrpides N."/>
            <person name="Ivanova N."/>
            <person name="Pagani I."/>
            <person name="Hagen A."/>
            <person name="Katz L."/>
            <person name="Fiedler H.-P."/>
            <person name="Keasling J."/>
            <person name="Fortman J."/>
            <person name="Woyke T."/>
        </authorList>
    </citation>
    <scope>NUCLEOTIDE SEQUENCE [LARGE SCALE GENOMIC DNA]</scope>
    <source>
        <strain evidence="3">Tu 4113</strain>
    </source>
</reference>
<proteinExistence type="predicted"/>
<feature type="compositionally biased region" description="Polar residues" evidence="1">
    <location>
        <begin position="36"/>
        <end position="47"/>
    </location>
</feature>
<dbReference type="Proteomes" id="UP000008703">
    <property type="component" value="Chromosome"/>
</dbReference>
<dbReference type="eggNOG" id="ENOG5032FUC">
    <property type="taxonomic scope" value="Bacteria"/>
</dbReference>
<protein>
    <recommendedName>
        <fullName evidence="5">Secreted protein</fullName>
    </recommendedName>
</protein>
<evidence type="ECO:0000256" key="1">
    <source>
        <dbReference type="SAM" id="MobiDB-lite"/>
    </source>
</evidence>
<dbReference type="AlphaFoldDB" id="G2PCG0"/>